<dbReference type="PROSITE" id="PS50164">
    <property type="entry name" value="GIY_YIG"/>
    <property type="match status" value="1"/>
</dbReference>
<protein>
    <submittedName>
        <fullName evidence="4">GIY-YIG nuclease family protein</fullName>
    </submittedName>
</protein>
<dbReference type="Pfam" id="PF01541">
    <property type="entry name" value="GIY-YIG"/>
    <property type="match status" value="1"/>
</dbReference>
<feature type="region of interest" description="Disordered" evidence="2">
    <location>
        <begin position="92"/>
        <end position="126"/>
    </location>
</feature>
<dbReference type="EMBL" id="SSSM01000007">
    <property type="protein sequence ID" value="THG28138.1"/>
    <property type="molecule type" value="Genomic_DNA"/>
</dbReference>
<dbReference type="Proteomes" id="UP000309133">
    <property type="component" value="Unassembled WGS sequence"/>
</dbReference>
<dbReference type="AlphaFoldDB" id="A0A4S4FDU6"/>
<dbReference type="SUPFAM" id="SSF82771">
    <property type="entry name" value="GIY-YIG endonuclease"/>
    <property type="match status" value="1"/>
</dbReference>
<name>A0A4S4FDU6_9MICO</name>
<reference evidence="4 5" key="1">
    <citation type="submission" date="2019-04" db="EMBL/GenBank/DDBJ databases">
        <authorList>
            <person name="Jiang L."/>
        </authorList>
    </citation>
    <scope>NUCLEOTIDE SEQUENCE [LARGE SCALE GENOMIC DNA]</scope>
    <source>
        <strain evidence="4 5">YIM 131853</strain>
    </source>
</reference>
<evidence type="ECO:0000313" key="4">
    <source>
        <dbReference type="EMBL" id="THG28138.1"/>
    </source>
</evidence>
<evidence type="ECO:0000256" key="2">
    <source>
        <dbReference type="SAM" id="MobiDB-lite"/>
    </source>
</evidence>
<dbReference type="OrthoDB" id="9797095at2"/>
<feature type="domain" description="GIY-YIG" evidence="3">
    <location>
        <begin position="1"/>
        <end position="75"/>
    </location>
</feature>
<dbReference type="Gene3D" id="3.40.1440.10">
    <property type="entry name" value="GIY-YIG endonuclease"/>
    <property type="match status" value="1"/>
</dbReference>
<accession>A0A4S4FDU6</accession>
<dbReference type="InterPro" id="IPR035901">
    <property type="entry name" value="GIY-YIG_endonuc_sf"/>
</dbReference>
<dbReference type="RefSeq" id="WP_136429440.1">
    <property type="nucleotide sequence ID" value="NZ_SSSM01000007.1"/>
</dbReference>
<keyword evidence="5" id="KW-1185">Reference proteome</keyword>
<gene>
    <name evidence="4" type="ORF">E6C64_18665</name>
</gene>
<dbReference type="PANTHER" id="PTHR34477">
    <property type="entry name" value="UPF0213 PROTEIN YHBQ"/>
    <property type="match status" value="1"/>
</dbReference>
<comment type="similarity">
    <text evidence="1">Belongs to the UPF0213 family.</text>
</comment>
<dbReference type="InterPro" id="IPR000305">
    <property type="entry name" value="GIY-YIG_endonuc"/>
</dbReference>
<comment type="caution">
    <text evidence="4">The sequence shown here is derived from an EMBL/GenBank/DDBJ whole genome shotgun (WGS) entry which is preliminary data.</text>
</comment>
<evidence type="ECO:0000256" key="1">
    <source>
        <dbReference type="ARBA" id="ARBA00007435"/>
    </source>
</evidence>
<dbReference type="PANTHER" id="PTHR34477:SF1">
    <property type="entry name" value="UPF0213 PROTEIN YHBQ"/>
    <property type="match status" value="1"/>
</dbReference>
<sequence>MAWTYIVECSDGSYYVGSMRDLDGRIFEHNEGRGAAYTRTRLPVRLVAAFESDDIGEAFAYEKRIQKWSRAKKQALIEGRFDDITRLNRRGYRPAMMNPESANPDGRGQQKNEMRRTEGWRTGSDG</sequence>
<organism evidence="4 5">
    <name type="scientific">Naasia lichenicola</name>
    <dbReference type="NCBI Taxonomy" id="2565933"/>
    <lineage>
        <taxon>Bacteria</taxon>
        <taxon>Bacillati</taxon>
        <taxon>Actinomycetota</taxon>
        <taxon>Actinomycetes</taxon>
        <taxon>Micrococcales</taxon>
        <taxon>Microbacteriaceae</taxon>
        <taxon>Naasia</taxon>
    </lineage>
</organism>
<evidence type="ECO:0000313" key="5">
    <source>
        <dbReference type="Proteomes" id="UP000309133"/>
    </source>
</evidence>
<dbReference type="InterPro" id="IPR050190">
    <property type="entry name" value="UPF0213_domain"/>
</dbReference>
<dbReference type="CDD" id="cd10456">
    <property type="entry name" value="GIY-YIG_UPF0213"/>
    <property type="match status" value="1"/>
</dbReference>
<evidence type="ECO:0000259" key="3">
    <source>
        <dbReference type="PROSITE" id="PS50164"/>
    </source>
</evidence>
<proteinExistence type="inferred from homology"/>
<feature type="compositionally biased region" description="Basic and acidic residues" evidence="2">
    <location>
        <begin position="108"/>
        <end position="119"/>
    </location>
</feature>